<feature type="chain" id="PRO_5015000025" description="Serine protease" evidence="5">
    <location>
        <begin position="25"/>
        <end position="497"/>
    </location>
</feature>
<dbReference type="EMBL" id="PHIG01000043">
    <property type="protein sequence ID" value="PJK28533.1"/>
    <property type="molecule type" value="Genomic_DNA"/>
</dbReference>
<proteinExistence type="inferred from homology"/>
<dbReference type="InterPro" id="IPR009003">
    <property type="entry name" value="Peptidase_S1_PA"/>
</dbReference>
<dbReference type="OrthoDB" id="1522627at2"/>
<dbReference type="InterPro" id="IPR051201">
    <property type="entry name" value="Chloro_Bact_Ser_Proteases"/>
</dbReference>
<gene>
    <name evidence="6" type="ORF">CVT23_16380</name>
</gene>
<dbReference type="Proteomes" id="UP000229498">
    <property type="component" value="Unassembled WGS sequence"/>
</dbReference>
<dbReference type="Pfam" id="PF13365">
    <property type="entry name" value="Trypsin_2"/>
    <property type="match status" value="1"/>
</dbReference>
<dbReference type="InterPro" id="IPR001940">
    <property type="entry name" value="Peptidase_S1C"/>
</dbReference>
<comment type="caution">
    <text evidence="6">The sequence shown here is derived from an EMBL/GenBank/DDBJ whole genome shotgun (WGS) entry which is preliminary data.</text>
</comment>
<evidence type="ECO:0000256" key="5">
    <source>
        <dbReference type="SAM" id="SignalP"/>
    </source>
</evidence>
<evidence type="ECO:0000313" key="6">
    <source>
        <dbReference type="EMBL" id="PJK28533.1"/>
    </source>
</evidence>
<keyword evidence="2" id="KW-0645">Protease</keyword>
<evidence type="ECO:0000313" key="7">
    <source>
        <dbReference type="Proteomes" id="UP000229498"/>
    </source>
</evidence>
<organism evidence="6 7">
    <name type="scientific">Minwuia thermotolerans</name>
    <dbReference type="NCBI Taxonomy" id="2056226"/>
    <lineage>
        <taxon>Bacteria</taxon>
        <taxon>Pseudomonadati</taxon>
        <taxon>Pseudomonadota</taxon>
        <taxon>Alphaproteobacteria</taxon>
        <taxon>Minwuiales</taxon>
        <taxon>Minwuiaceae</taxon>
        <taxon>Minwuia</taxon>
    </lineage>
</organism>
<comment type="similarity">
    <text evidence="1">Belongs to the peptidase S1C family.</text>
</comment>
<evidence type="ECO:0000256" key="2">
    <source>
        <dbReference type="ARBA" id="ARBA00022670"/>
    </source>
</evidence>
<dbReference type="GO" id="GO:0006508">
    <property type="term" value="P:proteolysis"/>
    <property type="evidence" value="ECO:0007669"/>
    <property type="project" value="UniProtKB-KW"/>
</dbReference>
<dbReference type="RefSeq" id="WP_109796012.1">
    <property type="nucleotide sequence ID" value="NZ_PHIG01000043.1"/>
</dbReference>
<dbReference type="SUPFAM" id="SSF50494">
    <property type="entry name" value="Trypsin-like serine proteases"/>
    <property type="match status" value="1"/>
</dbReference>
<evidence type="ECO:0000256" key="3">
    <source>
        <dbReference type="ARBA" id="ARBA00022801"/>
    </source>
</evidence>
<evidence type="ECO:0008006" key="8">
    <source>
        <dbReference type="Google" id="ProtNLM"/>
    </source>
</evidence>
<feature type="compositionally biased region" description="Polar residues" evidence="4">
    <location>
        <begin position="408"/>
        <end position="417"/>
    </location>
</feature>
<reference evidence="6 7" key="1">
    <citation type="submission" date="2017-11" db="EMBL/GenBank/DDBJ databases">
        <title>Draft genome sequence of Rhizobiales bacterium SY3-13.</title>
        <authorList>
            <person name="Sun C."/>
        </authorList>
    </citation>
    <scope>NUCLEOTIDE SEQUENCE [LARGE SCALE GENOMIC DNA]</scope>
    <source>
        <strain evidence="6 7">SY3-13</strain>
    </source>
</reference>
<name>A0A2M9FYJ5_9PROT</name>
<dbReference type="PANTHER" id="PTHR43343:SF3">
    <property type="entry name" value="PROTEASE DO-LIKE 8, CHLOROPLASTIC"/>
    <property type="match status" value="1"/>
</dbReference>
<feature type="signal peptide" evidence="5">
    <location>
        <begin position="1"/>
        <end position="24"/>
    </location>
</feature>
<dbReference type="GO" id="GO:0004252">
    <property type="term" value="F:serine-type endopeptidase activity"/>
    <property type="evidence" value="ECO:0007669"/>
    <property type="project" value="InterPro"/>
</dbReference>
<feature type="region of interest" description="Disordered" evidence="4">
    <location>
        <begin position="393"/>
        <end position="424"/>
    </location>
</feature>
<evidence type="ECO:0000256" key="1">
    <source>
        <dbReference type="ARBA" id="ARBA00010541"/>
    </source>
</evidence>
<dbReference type="AlphaFoldDB" id="A0A2M9FYJ5"/>
<protein>
    <recommendedName>
        <fullName evidence="8">Serine protease</fullName>
    </recommendedName>
</protein>
<dbReference type="Gene3D" id="2.40.10.10">
    <property type="entry name" value="Trypsin-like serine proteases"/>
    <property type="match status" value="2"/>
</dbReference>
<dbReference type="InterPro" id="IPR043504">
    <property type="entry name" value="Peptidase_S1_PA_chymotrypsin"/>
</dbReference>
<dbReference type="PRINTS" id="PR00834">
    <property type="entry name" value="PROTEASES2C"/>
</dbReference>
<evidence type="ECO:0000256" key="4">
    <source>
        <dbReference type="SAM" id="MobiDB-lite"/>
    </source>
</evidence>
<keyword evidence="5" id="KW-0732">Signal</keyword>
<sequence length="497" mass="54100">MFRFPRAMLSAIILALVPPIQALAVEKPPAGAAAPSVQPGEMVAKAWALTLAEAAELAAEVLRYRVADHQHDQVRQVVRFTHVTPEGAFMLGLVEPRLLRASFGRQGGVTFHVEMLGAGGAGEAARDVLAAELDAALQQEAARRHVPVVSVIWPEVLSDRAEIVEAERTVPRRADVFEKFIRRRPPDPVEGVWRRHDGQMLVGIYRNLEAPGRIYHAMVLEAPKNGAWRAGEIKFEMELLEEDLASGPLFRDDRARADIVWRVERENLVALNGPEGAVRYVRLGPRIDFDREPLHNGTGWVATAEGHVVTNFHVIKDAAEIRVGFREGPWRPARVIIADERMDLAVLEVENPDILGPPLPLAAGPAYPDGAEVTVLGYPLARRLGEKMKVTTGVVNGQNGDKGDPTRLQHSAATQPGSSGGPVVDRHGNVVAVSVSHLKGGDVEQVNFAIKIGYLRLLLEGFGITPLHAAETPARAPDVIAADLRGSVLPVWTTRDD</sequence>
<accession>A0A2M9FYJ5</accession>
<dbReference type="PANTHER" id="PTHR43343">
    <property type="entry name" value="PEPTIDASE S12"/>
    <property type="match status" value="1"/>
</dbReference>
<keyword evidence="3" id="KW-0378">Hydrolase</keyword>
<keyword evidence="7" id="KW-1185">Reference proteome</keyword>